<evidence type="ECO:0000256" key="4">
    <source>
        <dbReference type="HAMAP-Rule" id="MF_00434"/>
    </source>
</evidence>
<evidence type="ECO:0000256" key="3">
    <source>
        <dbReference type="ARBA" id="ARBA00023239"/>
    </source>
</evidence>
<comment type="similarity">
    <text evidence="2 4">Belongs to the pterin-4-alpha-carbinolamine dehydratase family.</text>
</comment>
<dbReference type="Gene3D" id="3.30.1360.20">
    <property type="entry name" value="Transcriptional coactivator/pterin dehydratase"/>
    <property type="match status" value="1"/>
</dbReference>
<dbReference type="Pfam" id="PF01329">
    <property type="entry name" value="Pterin_4a"/>
    <property type="match status" value="1"/>
</dbReference>
<reference evidence="6" key="1">
    <citation type="submission" date="2017-09" db="EMBL/GenBank/DDBJ databases">
        <title>Depth-based differentiation of microbial function through sediment-hosted aquifers and enrichment of novel symbionts in the deep terrestrial subsurface.</title>
        <authorList>
            <person name="Probst A.J."/>
            <person name="Ladd B."/>
            <person name="Jarett J.K."/>
            <person name="Geller-Mcgrath D.E."/>
            <person name="Sieber C.M.K."/>
            <person name="Emerson J.B."/>
            <person name="Anantharaman K."/>
            <person name="Thomas B.C."/>
            <person name="Malmstrom R."/>
            <person name="Stieglmeier M."/>
            <person name="Klingl A."/>
            <person name="Woyke T."/>
            <person name="Ryan C.M."/>
            <person name="Banfield J.F."/>
        </authorList>
    </citation>
    <scope>NUCLEOTIDE SEQUENCE [LARGE SCALE GENOMIC DNA]</scope>
</reference>
<organism evidence="5 6">
    <name type="scientific">Candidatus Portnoybacteria bacterium CG10_big_fil_rev_8_21_14_0_10_36_7</name>
    <dbReference type="NCBI Taxonomy" id="1974812"/>
    <lineage>
        <taxon>Bacteria</taxon>
        <taxon>Candidatus Portnoyibacteriota</taxon>
    </lineage>
</organism>
<evidence type="ECO:0000313" key="5">
    <source>
        <dbReference type="EMBL" id="PJE58152.1"/>
    </source>
</evidence>
<evidence type="ECO:0000256" key="2">
    <source>
        <dbReference type="ARBA" id="ARBA00006472"/>
    </source>
</evidence>
<dbReference type="HAMAP" id="MF_00434">
    <property type="entry name" value="Pterin_4_alpha"/>
    <property type="match status" value="1"/>
</dbReference>
<name>A0A2M8KE03_9BACT</name>
<dbReference type="PANTHER" id="PTHR42805">
    <property type="entry name" value="PTERIN-4-ALPHA-CARBINOLAMINE DEHYDRATASE-RELATED"/>
    <property type="match status" value="1"/>
</dbReference>
<dbReference type="InterPro" id="IPR050376">
    <property type="entry name" value="Pterin-4-alpha-carb_dehyd"/>
</dbReference>
<dbReference type="SUPFAM" id="SSF55248">
    <property type="entry name" value="PCD-like"/>
    <property type="match status" value="1"/>
</dbReference>
<keyword evidence="3 4" id="KW-0456">Lyase</keyword>
<evidence type="ECO:0000256" key="1">
    <source>
        <dbReference type="ARBA" id="ARBA00001554"/>
    </source>
</evidence>
<dbReference type="InterPro" id="IPR036428">
    <property type="entry name" value="PCD_sf"/>
</dbReference>
<sequence length="116" mass="13109">MKNVKDLKSGVCIPCEQGGDPMNASQISNYTSQVPQWEVIDKENVAKLMRKFKFKNFIEAISFADKVGALAEKNGHHPKLIVEWGKVTVFWWTHAVGGLHRNDFIMAAKTDDLSIY</sequence>
<comment type="catalytic activity">
    <reaction evidence="1 4">
        <text>(4aS,6R)-4a-hydroxy-L-erythro-5,6,7,8-tetrahydrobiopterin = (6R)-L-erythro-6,7-dihydrobiopterin + H2O</text>
        <dbReference type="Rhea" id="RHEA:11920"/>
        <dbReference type="ChEBI" id="CHEBI:15377"/>
        <dbReference type="ChEBI" id="CHEBI:15642"/>
        <dbReference type="ChEBI" id="CHEBI:43120"/>
        <dbReference type="EC" id="4.2.1.96"/>
    </reaction>
</comment>
<dbReference type="CDD" id="cd00913">
    <property type="entry name" value="PCD_DCoH_subfamily_a"/>
    <property type="match status" value="1"/>
</dbReference>
<dbReference type="EMBL" id="PFDW01000048">
    <property type="protein sequence ID" value="PJE58152.1"/>
    <property type="molecule type" value="Genomic_DNA"/>
</dbReference>
<dbReference type="AlphaFoldDB" id="A0A2M8KE03"/>
<comment type="caution">
    <text evidence="5">The sequence shown here is derived from an EMBL/GenBank/DDBJ whole genome shotgun (WGS) entry which is preliminary data.</text>
</comment>
<dbReference type="EC" id="4.2.1.96" evidence="4"/>
<evidence type="ECO:0000313" key="6">
    <source>
        <dbReference type="Proteomes" id="UP000231450"/>
    </source>
</evidence>
<proteinExistence type="inferred from homology"/>
<dbReference type="GO" id="GO:0006729">
    <property type="term" value="P:tetrahydrobiopterin biosynthetic process"/>
    <property type="evidence" value="ECO:0007669"/>
    <property type="project" value="InterPro"/>
</dbReference>
<dbReference type="GO" id="GO:0008124">
    <property type="term" value="F:4-alpha-hydroxytetrahydrobiopterin dehydratase activity"/>
    <property type="evidence" value="ECO:0007669"/>
    <property type="project" value="UniProtKB-UniRule"/>
</dbReference>
<dbReference type="PANTHER" id="PTHR42805:SF1">
    <property type="entry name" value="PTERIN-4-ALPHA-CARBINOLAMINE DEHYDRATASE-RELATED"/>
    <property type="match status" value="1"/>
</dbReference>
<dbReference type="InterPro" id="IPR001533">
    <property type="entry name" value="Pterin_deHydtase"/>
</dbReference>
<protein>
    <recommendedName>
        <fullName evidence="4">Putative pterin-4-alpha-carbinolamine dehydratase</fullName>
        <shortName evidence="4">PHS</shortName>
        <ecNumber evidence="4">4.2.1.96</ecNumber>
    </recommendedName>
    <alternativeName>
        <fullName evidence="4">4-alpha-hydroxy-tetrahydropterin dehydratase</fullName>
    </alternativeName>
    <alternativeName>
        <fullName evidence="4">Pterin carbinolamine dehydratase</fullName>
        <shortName evidence="4">PCD</shortName>
    </alternativeName>
</protein>
<gene>
    <name evidence="5" type="ORF">COU81_02250</name>
</gene>
<dbReference type="NCBIfam" id="NF002016">
    <property type="entry name" value="PRK00823.1-1"/>
    <property type="match status" value="1"/>
</dbReference>
<accession>A0A2M8KE03</accession>
<dbReference type="Proteomes" id="UP000231450">
    <property type="component" value="Unassembled WGS sequence"/>
</dbReference>